<keyword evidence="2" id="KW-0808">Transferase</keyword>
<dbReference type="InterPro" id="IPR053134">
    <property type="entry name" value="RNA-dir_DNA_polymerase"/>
</dbReference>
<dbReference type="AlphaFoldDB" id="A0A5B6WUR7"/>
<protein>
    <submittedName>
        <fullName evidence="2">RNA-directed DNA polymerase-like protein</fullName>
    </submittedName>
</protein>
<dbReference type="InterPro" id="IPR043502">
    <property type="entry name" value="DNA/RNA_pol_sf"/>
</dbReference>
<organism evidence="2 3">
    <name type="scientific">Gossypium australe</name>
    <dbReference type="NCBI Taxonomy" id="47621"/>
    <lineage>
        <taxon>Eukaryota</taxon>
        <taxon>Viridiplantae</taxon>
        <taxon>Streptophyta</taxon>
        <taxon>Embryophyta</taxon>
        <taxon>Tracheophyta</taxon>
        <taxon>Spermatophyta</taxon>
        <taxon>Magnoliopsida</taxon>
        <taxon>eudicotyledons</taxon>
        <taxon>Gunneridae</taxon>
        <taxon>Pentapetalae</taxon>
        <taxon>rosids</taxon>
        <taxon>malvids</taxon>
        <taxon>Malvales</taxon>
        <taxon>Malvaceae</taxon>
        <taxon>Malvoideae</taxon>
        <taxon>Gossypium</taxon>
    </lineage>
</organism>
<name>A0A5B6WUR7_9ROSI</name>
<proteinExistence type="predicted"/>
<dbReference type="Pfam" id="PF00078">
    <property type="entry name" value="RVT_1"/>
    <property type="match status" value="1"/>
</dbReference>
<evidence type="ECO:0000313" key="3">
    <source>
        <dbReference type="Proteomes" id="UP000325315"/>
    </source>
</evidence>
<feature type="domain" description="Reverse transcriptase" evidence="1">
    <location>
        <begin position="17"/>
        <end position="96"/>
    </location>
</feature>
<dbReference type="GO" id="GO:0003964">
    <property type="term" value="F:RNA-directed DNA polymerase activity"/>
    <property type="evidence" value="ECO:0007669"/>
    <property type="project" value="UniProtKB-KW"/>
</dbReference>
<dbReference type="Proteomes" id="UP000325315">
    <property type="component" value="Unassembled WGS sequence"/>
</dbReference>
<dbReference type="OrthoDB" id="986919at2759"/>
<dbReference type="SUPFAM" id="SSF56672">
    <property type="entry name" value="DNA/RNA polymerases"/>
    <property type="match status" value="1"/>
</dbReference>
<dbReference type="PANTHER" id="PTHR24559:SF444">
    <property type="entry name" value="REVERSE TRANSCRIPTASE DOMAIN-CONTAINING PROTEIN"/>
    <property type="match status" value="1"/>
</dbReference>
<keyword evidence="2" id="KW-0695">RNA-directed DNA polymerase</keyword>
<dbReference type="InterPro" id="IPR043128">
    <property type="entry name" value="Rev_trsase/Diguanyl_cyclase"/>
</dbReference>
<sequence>MTSVLDIRNFELKDLDVPKIAFRSRYGHYEFLVMQFGLTNAPVAFIDLMNRIFQPYLDKFAVVFIYDFLIFSRDEIEHVQHLSIVLQKLHEKKLFLREVGILSHVVLENGIGVDPSRILATLNWKPSRNITEVRSFLGLVEYDRLFFKGFSIIALPMMKLLQKYVKLVWFDKCQQSFDQLKAMLTEAPV</sequence>
<evidence type="ECO:0000259" key="1">
    <source>
        <dbReference type="Pfam" id="PF00078"/>
    </source>
</evidence>
<dbReference type="Gene3D" id="3.30.70.270">
    <property type="match status" value="2"/>
</dbReference>
<dbReference type="InterPro" id="IPR000477">
    <property type="entry name" value="RT_dom"/>
</dbReference>
<reference evidence="3" key="1">
    <citation type="journal article" date="2019" name="Plant Biotechnol. J.">
        <title>Genome sequencing of the Australian wild diploid species Gossypium australe highlights disease resistance and delayed gland morphogenesis.</title>
        <authorList>
            <person name="Cai Y."/>
            <person name="Cai X."/>
            <person name="Wang Q."/>
            <person name="Wang P."/>
            <person name="Zhang Y."/>
            <person name="Cai C."/>
            <person name="Xu Y."/>
            <person name="Wang K."/>
            <person name="Zhou Z."/>
            <person name="Wang C."/>
            <person name="Geng S."/>
            <person name="Li B."/>
            <person name="Dong Q."/>
            <person name="Hou Y."/>
            <person name="Wang H."/>
            <person name="Ai P."/>
            <person name="Liu Z."/>
            <person name="Yi F."/>
            <person name="Sun M."/>
            <person name="An G."/>
            <person name="Cheng J."/>
            <person name="Zhang Y."/>
            <person name="Shi Q."/>
            <person name="Xie Y."/>
            <person name="Shi X."/>
            <person name="Chang Y."/>
            <person name="Huang F."/>
            <person name="Chen Y."/>
            <person name="Hong S."/>
            <person name="Mi L."/>
            <person name="Sun Q."/>
            <person name="Zhang L."/>
            <person name="Zhou B."/>
            <person name="Peng R."/>
            <person name="Zhang X."/>
            <person name="Liu F."/>
        </authorList>
    </citation>
    <scope>NUCLEOTIDE SEQUENCE [LARGE SCALE GENOMIC DNA]</scope>
    <source>
        <strain evidence="3">cv. PA1801</strain>
    </source>
</reference>
<dbReference type="EMBL" id="SMMG02000002">
    <property type="protein sequence ID" value="KAA3484592.1"/>
    <property type="molecule type" value="Genomic_DNA"/>
</dbReference>
<evidence type="ECO:0000313" key="2">
    <source>
        <dbReference type="EMBL" id="KAA3484592.1"/>
    </source>
</evidence>
<dbReference type="PANTHER" id="PTHR24559">
    <property type="entry name" value="TRANSPOSON TY3-I GAG-POL POLYPROTEIN"/>
    <property type="match status" value="1"/>
</dbReference>
<dbReference type="Gene3D" id="3.10.10.10">
    <property type="entry name" value="HIV Type 1 Reverse Transcriptase, subunit A, domain 1"/>
    <property type="match status" value="1"/>
</dbReference>
<keyword evidence="3" id="KW-1185">Reference proteome</keyword>
<accession>A0A5B6WUR7</accession>
<comment type="caution">
    <text evidence="2">The sequence shown here is derived from an EMBL/GenBank/DDBJ whole genome shotgun (WGS) entry which is preliminary data.</text>
</comment>
<keyword evidence="2" id="KW-0548">Nucleotidyltransferase</keyword>
<dbReference type="CDD" id="cd01647">
    <property type="entry name" value="RT_LTR"/>
    <property type="match status" value="1"/>
</dbReference>
<gene>
    <name evidence="2" type="ORF">EPI10_006666</name>
</gene>